<keyword evidence="11 13" id="KW-0472">Membrane</keyword>
<reference evidence="15 16" key="1">
    <citation type="submission" date="2020-08" db="EMBL/GenBank/DDBJ databases">
        <title>Genomic Encyclopedia of Type Strains, Phase IV (KMG-IV): sequencing the most valuable type-strain genomes for metagenomic binning, comparative biology and taxonomic classification.</title>
        <authorList>
            <person name="Goeker M."/>
        </authorList>
    </citation>
    <scope>NUCLEOTIDE SEQUENCE [LARGE SCALE GENOMIC DNA]</scope>
    <source>
        <strain evidence="15 16">DSM 24163</strain>
    </source>
</reference>
<dbReference type="GO" id="GO:0020037">
    <property type="term" value="F:heme binding"/>
    <property type="evidence" value="ECO:0007669"/>
    <property type="project" value="TreeGrafter"/>
</dbReference>
<evidence type="ECO:0000256" key="5">
    <source>
        <dbReference type="ARBA" id="ARBA00022617"/>
    </source>
</evidence>
<dbReference type="GO" id="GO:0009055">
    <property type="term" value="F:electron transfer activity"/>
    <property type="evidence" value="ECO:0007669"/>
    <property type="project" value="InterPro"/>
</dbReference>
<evidence type="ECO:0000313" key="15">
    <source>
        <dbReference type="EMBL" id="MBB5208369.1"/>
    </source>
</evidence>
<evidence type="ECO:0000313" key="16">
    <source>
        <dbReference type="Proteomes" id="UP000521199"/>
    </source>
</evidence>
<keyword evidence="8" id="KW-0249">Electron transport</keyword>
<evidence type="ECO:0000256" key="7">
    <source>
        <dbReference type="ARBA" id="ARBA00022723"/>
    </source>
</evidence>
<evidence type="ECO:0000256" key="3">
    <source>
        <dbReference type="ARBA" id="ARBA00022448"/>
    </source>
</evidence>
<dbReference type="InterPro" id="IPR016174">
    <property type="entry name" value="Di-haem_cyt_TM"/>
</dbReference>
<keyword evidence="3" id="KW-0813">Transport</keyword>
<keyword evidence="9 13" id="KW-1133">Transmembrane helix</keyword>
<name>A0A7W8D5M6_9GAMM</name>
<dbReference type="PANTHER" id="PTHR30529:SF1">
    <property type="entry name" value="CYTOCHROME B561 HOMOLOG 2"/>
    <property type="match status" value="1"/>
</dbReference>
<protein>
    <submittedName>
        <fullName evidence="15">Cytochrome b561</fullName>
    </submittedName>
</protein>
<keyword evidence="5" id="KW-0349">Heme</keyword>
<feature type="transmembrane region" description="Helical" evidence="13">
    <location>
        <begin position="116"/>
        <end position="141"/>
    </location>
</feature>
<keyword evidence="16" id="KW-1185">Reference proteome</keyword>
<evidence type="ECO:0000256" key="13">
    <source>
        <dbReference type="SAM" id="Phobius"/>
    </source>
</evidence>
<keyword evidence="10" id="KW-0408">Iron</keyword>
<evidence type="ECO:0000259" key="14">
    <source>
        <dbReference type="Pfam" id="PF01292"/>
    </source>
</evidence>
<dbReference type="SUPFAM" id="SSF81342">
    <property type="entry name" value="Transmembrane di-heme cytochromes"/>
    <property type="match status" value="1"/>
</dbReference>
<evidence type="ECO:0000256" key="4">
    <source>
        <dbReference type="ARBA" id="ARBA00022475"/>
    </source>
</evidence>
<evidence type="ECO:0000256" key="12">
    <source>
        <dbReference type="ARBA" id="ARBA00037975"/>
    </source>
</evidence>
<evidence type="ECO:0000256" key="9">
    <source>
        <dbReference type="ARBA" id="ARBA00022989"/>
    </source>
</evidence>
<proteinExistence type="inferred from homology"/>
<keyword evidence="7" id="KW-0479">Metal-binding</keyword>
<evidence type="ECO:0000256" key="8">
    <source>
        <dbReference type="ARBA" id="ARBA00022982"/>
    </source>
</evidence>
<evidence type="ECO:0000256" key="6">
    <source>
        <dbReference type="ARBA" id="ARBA00022692"/>
    </source>
</evidence>
<accession>A0A7W8D5M6</accession>
<evidence type="ECO:0000256" key="11">
    <source>
        <dbReference type="ARBA" id="ARBA00023136"/>
    </source>
</evidence>
<feature type="transmembrane region" description="Helical" evidence="13">
    <location>
        <begin position="68"/>
        <end position="89"/>
    </location>
</feature>
<dbReference type="InterPro" id="IPR011577">
    <property type="entry name" value="Cyt_b561_bac/Ni-Hgenase"/>
</dbReference>
<comment type="subcellular location">
    <subcellularLocation>
        <location evidence="2">Cell membrane</location>
        <topology evidence="2">Multi-pass membrane protein</topology>
    </subcellularLocation>
</comment>
<dbReference type="Pfam" id="PF01292">
    <property type="entry name" value="Ni_hydr_CYTB"/>
    <property type="match status" value="1"/>
</dbReference>
<organism evidence="15 16">
    <name type="scientific">Chiayiivirga flava</name>
    <dbReference type="NCBI Taxonomy" id="659595"/>
    <lineage>
        <taxon>Bacteria</taxon>
        <taxon>Pseudomonadati</taxon>
        <taxon>Pseudomonadota</taxon>
        <taxon>Gammaproteobacteria</taxon>
        <taxon>Lysobacterales</taxon>
        <taxon>Lysobacteraceae</taxon>
        <taxon>Chiayiivirga</taxon>
    </lineage>
</organism>
<dbReference type="GO" id="GO:0046872">
    <property type="term" value="F:metal ion binding"/>
    <property type="evidence" value="ECO:0007669"/>
    <property type="project" value="UniProtKB-KW"/>
</dbReference>
<dbReference type="EMBL" id="JACHHP010000003">
    <property type="protein sequence ID" value="MBB5208369.1"/>
    <property type="molecule type" value="Genomic_DNA"/>
</dbReference>
<dbReference type="GO" id="GO:0022904">
    <property type="term" value="P:respiratory electron transport chain"/>
    <property type="evidence" value="ECO:0007669"/>
    <property type="project" value="InterPro"/>
</dbReference>
<sequence>MQFVLGCVAERASSRQIADAALAWHVQLGVVLLALTLMRLGWRLWRRIPTAVHVADPRQRIAARCVHGSLYVLLLALPAAGYVIVVWMGEDLRLLGLVDMPRVFTPPADDETGRAIAWYVHVYGAWFLVALIAMHVAAAAWHRRAKNSVSTSTVSGRRTRNVRARG</sequence>
<dbReference type="Proteomes" id="UP000521199">
    <property type="component" value="Unassembled WGS sequence"/>
</dbReference>
<evidence type="ECO:0000256" key="2">
    <source>
        <dbReference type="ARBA" id="ARBA00004651"/>
    </source>
</evidence>
<comment type="similarity">
    <text evidence="12">Belongs to the cytochrome b561 family.</text>
</comment>
<feature type="domain" description="Cytochrome b561 bacterial/Ni-hydrogenase" evidence="14">
    <location>
        <begin position="4"/>
        <end position="148"/>
    </location>
</feature>
<evidence type="ECO:0000256" key="10">
    <source>
        <dbReference type="ARBA" id="ARBA00023004"/>
    </source>
</evidence>
<dbReference type="InterPro" id="IPR052168">
    <property type="entry name" value="Cytochrome_b561_oxidase"/>
</dbReference>
<keyword evidence="4" id="KW-1003">Cell membrane</keyword>
<dbReference type="Gene3D" id="1.20.950.20">
    <property type="entry name" value="Transmembrane di-heme cytochromes, Chain C"/>
    <property type="match status" value="1"/>
</dbReference>
<dbReference type="AlphaFoldDB" id="A0A7W8D5M6"/>
<comment type="cofactor">
    <cofactor evidence="1">
        <name>heme b</name>
        <dbReference type="ChEBI" id="CHEBI:60344"/>
    </cofactor>
</comment>
<keyword evidence="6 13" id="KW-0812">Transmembrane</keyword>
<comment type="caution">
    <text evidence="15">The sequence shown here is derived from an EMBL/GenBank/DDBJ whole genome shotgun (WGS) entry which is preliminary data.</text>
</comment>
<evidence type="ECO:0000256" key="1">
    <source>
        <dbReference type="ARBA" id="ARBA00001970"/>
    </source>
</evidence>
<gene>
    <name evidence="15" type="ORF">HNQ52_001911</name>
</gene>
<dbReference type="PANTHER" id="PTHR30529">
    <property type="entry name" value="CYTOCHROME B561"/>
    <property type="match status" value="1"/>
</dbReference>
<feature type="transmembrane region" description="Helical" evidence="13">
    <location>
        <begin position="20"/>
        <end position="38"/>
    </location>
</feature>
<dbReference type="GO" id="GO:0005886">
    <property type="term" value="C:plasma membrane"/>
    <property type="evidence" value="ECO:0007669"/>
    <property type="project" value="UniProtKB-SubCell"/>
</dbReference>